<keyword evidence="3" id="KW-1185">Reference proteome</keyword>
<organism evidence="2 3">
    <name type="scientific">Phanerochaete sordida</name>
    <dbReference type="NCBI Taxonomy" id="48140"/>
    <lineage>
        <taxon>Eukaryota</taxon>
        <taxon>Fungi</taxon>
        <taxon>Dikarya</taxon>
        <taxon>Basidiomycota</taxon>
        <taxon>Agaricomycotina</taxon>
        <taxon>Agaricomycetes</taxon>
        <taxon>Polyporales</taxon>
        <taxon>Phanerochaetaceae</taxon>
        <taxon>Phanerochaete</taxon>
    </lineage>
</organism>
<dbReference type="EMBL" id="BPQB01000012">
    <property type="protein sequence ID" value="GJE89281.1"/>
    <property type="molecule type" value="Genomic_DNA"/>
</dbReference>
<gene>
    <name evidence="2" type="ORF">PsYK624_053780</name>
</gene>
<accession>A0A9P3G6T2</accession>
<proteinExistence type="predicted"/>
<comment type="caution">
    <text evidence="2">The sequence shown here is derived from an EMBL/GenBank/DDBJ whole genome shotgun (WGS) entry which is preliminary data.</text>
</comment>
<evidence type="ECO:0000313" key="2">
    <source>
        <dbReference type="EMBL" id="GJE89281.1"/>
    </source>
</evidence>
<feature type="region of interest" description="Disordered" evidence="1">
    <location>
        <begin position="129"/>
        <end position="152"/>
    </location>
</feature>
<evidence type="ECO:0000313" key="3">
    <source>
        <dbReference type="Proteomes" id="UP000703269"/>
    </source>
</evidence>
<evidence type="ECO:0000256" key="1">
    <source>
        <dbReference type="SAM" id="MobiDB-lite"/>
    </source>
</evidence>
<dbReference type="AlphaFoldDB" id="A0A9P3G6T2"/>
<reference evidence="2 3" key="1">
    <citation type="submission" date="2021-08" db="EMBL/GenBank/DDBJ databases">
        <title>Draft Genome Sequence of Phanerochaete sordida strain YK-624.</title>
        <authorList>
            <person name="Mori T."/>
            <person name="Dohra H."/>
            <person name="Suzuki T."/>
            <person name="Kawagishi H."/>
            <person name="Hirai H."/>
        </authorList>
    </citation>
    <scope>NUCLEOTIDE SEQUENCE [LARGE SCALE GENOMIC DNA]</scope>
    <source>
        <strain evidence="2 3">YK-624</strain>
    </source>
</reference>
<dbReference type="Proteomes" id="UP000703269">
    <property type="component" value="Unassembled WGS sequence"/>
</dbReference>
<protein>
    <submittedName>
        <fullName evidence="2">Uncharacterized protein</fullName>
    </submittedName>
</protein>
<name>A0A9P3G6T2_9APHY</name>
<sequence length="152" mass="16411">MPRLVGPPWRVLPALSPRSPFVRRLHIPAAATAGSSCVRHAPYSLCSQAAASWELSQIARCKGYSTPTVCGPPCCVGRTQIMHRRSRPRQLFCHFPHRSGASAPRRCVLAGAVVAADIPLASTITASPGHGSRAVSFHSHAQPPRLPWTPRR</sequence>